<feature type="domain" description="CARD" evidence="2">
    <location>
        <begin position="198"/>
        <end position="255"/>
    </location>
</feature>
<keyword evidence="4" id="KW-1185">Reference proteome</keyword>
<organism evidence="3 4">
    <name type="scientific">Sinanodonta woodiana</name>
    <name type="common">Chinese pond mussel</name>
    <name type="synonym">Anodonta woodiana</name>
    <dbReference type="NCBI Taxonomy" id="1069815"/>
    <lineage>
        <taxon>Eukaryota</taxon>
        <taxon>Metazoa</taxon>
        <taxon>Spiralia</taxon>
        <taxon>Lophotrochozoa</taxon>
        <taxon>Mollusca</taxon>
        <taxon>Bivalvia</taxon>
        <taxon>Autobranchia</taxon>
        <taxon>Heteroconchia</taxon>
        <taxon>Palaeoheterodonta</taxon>
        <taxon>Unionida</taxon>
        <taxon>Unionoidea</taxon>
        <taxon>Unionidae</taxon>
        <taxon>Unioninae</taxon>
        <taxon>Sinanodonta</taxon>
    </lineage>
</organism>
<dbReference type="CDD" id="cd01671">
    <property type="entry name" value="CARD"/>
    <property type="match status" value="1"/>
</dbReference>
<dbReference type="PROSITE" id="PS50209">
    <property type="entry name" value="CARD"/>
    <property type="match status" value="1"/>
</dbReference>
<dbReference type="AlphaFoldDB" id="A0ABD3V8Y5"/>
<sequence>MPENSAFIWRFDIHTMCIRAFNFREKDEKFDISTSGRMELEDNNSGISETQLDVHAEKDCACIQGNTNSIEENDLTLDKDTLHSVDNGNGRIPSASFQGTFDEGLGDSFVKDDLSIISGKKEAKKCNEVPGEPHEVEEFISPDSGVAFSCPWSNSLEITPSSGFESSTENGKSPSATERGSTTDAEETDLKNIIVEQTQVDLVRTLQRNYREIKKEIDPLSGLVDELFQADIIGDQDYDKIRSARAMTRRSADLLLKAVAYNITPMKLRKFIYFLRKCKYDYPADLLQNNSTQNLNKYSDLPQVSNFKNLQRKFGKLKELLLKDFDPKYFIDELLEMEVISFIDHEDIWTTPFIEQRIDCVLKCVKRNIEINLGPFCCVLQKHSKWLAKAMDLLSNDPESSDDPDANAVLELSCKKGQWTGHIEGPLSSIPDFNIRIELKTEKTQNVDDDVVRRQGDSTNLSLDITLSKFHCKCDRVDNGSIIVRLQPLSIRALKKLKESKPEDVMAIVKCLLTNEDLKKLEAAKLTSVEIKIEALASTLPNPISLKEEGITKEAIVEHFTYLSTCVPNIKEFIPAFLQDAQISDESKAFLKEILNMKGEDRNEAFLRFLLQEETGRPRIIFKRQLRKMKEISLLKKLGNRNEIAFKEELGKDEIQMNYSYLLDELDGREFLKIFSEKGFFCEEICDKILRSQNRRERTKIFIDFVLDSKRDAQDLFFQELEFKHKTIYYVLISTKQASKPSAESLSTLVAMKAAICERYDKVIGETEPKAYRDAFVERKIFTDQEFQELMKICPRENRAAAFLKKLLNGNNVFALKTFLWVLKRTGNEVLANGLENDFYMLDGEEVNSPDIDGTNKCTLMTAVLEAQISVGKEPQNNCSEDEYPLLEYPLECWDSESIPIGASFMNENTTELMEHPDQKVITWMQLSEVEKIKPALSGKRNCLSSAEISPKKTISQADISDIPLNSEQNVFNTVKGSDMAKIDIRYAATGISAIVTEPKSCSNNQYKKIPTLRMRRSFSYQYNCKDGESNDTISRPNAVSVWTINTSQDCNIYNSNDCHESNDSMGTLVLSPDIRRGDACSERHSNPSPKCSSRKSSTNSQATSPAPISPICNFLPRRHRHHGGSHRRRRKQCNSTNIPNYMLLSG</sequence>
<gene>
    <name evidence="3" type="ORF">ACJMK2_011935</name>
</gene>
<dbReference type="Gene3D" id="1.10.533.10">
    <property type="entry name" value="Death Domain, Fas"/>
    <property type="match status" value="4"/>
</dbReference>
<comment type="caution">
    <text evidence="3">The sequence shown here is derived from an EMBL/GenBank/DDBJ whole genome shotgun (WGS) entry which is preliminary data.</text>
</comment>
<protein>
    <recommendedName>
        <fullName evidence="2">CARD domain-containing protein</fullName>
    </recommendedName>
</protein>
<reference evidence="3 4" key="1">
    <citation type="submission" date="2024-11" db="EMBL/GenBank/DDBJ databases">
        <title>Chromosome-level genome assembly of the freshwater bivalve Anodonta woodiana.</title>
        <authorList>
            <person name="Chen X."/>
        </authorList>
    </citation>
    <scope>NUCLEOTIDE SEQUENCE [LARGE SCALE GENOMIC DNA]</scope>
    <source>
        <strain evidence="3">MN2024</strain>
        <tissue evidence="3">Gills</tissue>
    </source>
</reference>
<feature type="compositionally biased region" description="Basic residues" evidence="1">
    <location>
        <begin position="1117"/>
        <end position="1133"/>
    </location>
</feature>
<evidence type="ECO:0000259" key="2">
    <source>
        <dbReference type="PROSITE" id="PS50209"/>
    </source>
</evidence>
<evidence type="ECO:0000256" key="1">
    <source>
        <dbReference type="SAM" id="MobiDB-lite"/>
    </source>
</evidence>
<dbReference type="EMBL" id="JBJQND010000013">
    <property type="protein sequence ID" value="KAL3857243.1"/>
    <property type="molecule type" value="Genomic_DNA"/>
</dbReference>
<dbReference type="InterPro" id="IPR011029">
    <property type="entry name" value="DEATH-like_dom_sf"/>
</dbReference>
<name>A0ABD3V8Y5_SINWO</name>
<dbReference type="Proteomes" id="UP001634394">
    <property type="component" value="Unassembled WGS sequence"/>
</dbReference>
<feature type="region of interest" description="Disordered" evidence="1">
    <location>
        <begin position="159"/>
        <end position="190"/>
    </location>
</feature>
<dbReference type="SUPFAM" id="SSF47986">
    <property type="entry name" value="DEATH domain"/>
    <property type="match status" value="2"/>
</dbReference>
<accession>A0ABD3V8Y5</accession>
<feature type="compositionally biased region" description="Polar residues" evidence="1">
    <location>
        <begin position="159"/>
        <end position="183"/>
    </location>
</feature>
<evidence type="ECO:0000313" key="4">
    <source>
        <dbReference type="Proteomes" id="UP001634394"/>
    </source>
</evidence>
<feature type="region of interest" description="Disordered" evidence="1">
    <location>
        <begin position="1078"/>
        <end position="1140"/>
    </location>
</feature>
<proteinExistence type="predicted"/>
<evidence type="ECO:0000313" key="3">
    <source>
        <dbReference type="EMBL" id="KAL3857243.1"/>
    </source>
</evidence>
<feature type="compositionally biased region" description="Polar residues" evidence="1">
    <location>
        <begin position="1087"/>
        <end position="1107"/>
    </location>
</feature>
<dbReference type="InterPro" id="IPR001315">
    <property type="entry name" value="CARD"/>
</dbReference>